<dbReference type="PANTHER" id="PTHR45453">
    <property type="entry name" value="PHOSPHATE REGULON SENSOR PROTEIN PHOR"/>
    <property type="match status" value="1"/>
</dbReference>
<evidence type="ECO:0000256" key="11">
    <source>
        <dbReference type="ARBA" id="ARBA00023136"/>
    </source>
</evidence>
<dbReference type="FunFam" id="1.10.287.130:FF:000001">
    <property type="entry name" value="Two-component sensor histidine kinase"/>
    <property type="match status" value="1"/>
</dbReference>
<dbReference type="InterPro" id="IPR036890">
    <property type="entry name" value="HATPase_C_sf"/>
</dbReference>
<dbReference type="CDD" id="cd06225">
    <property type="entry name" value="HAMP"/>
    <property type="match status" value="1"/>
</dbReference>
<dbReference type="Gene3D" id="3.30.565.10">
    <property type="entry name" value="Histidine kinase-like ATPase, C-terminal domain"/>
    <property type="match status" value="1"/>
</dbReference>
<dbReference type="PANTHER" id="PTHR45453:SF1">
    <property type="entry name" value="PHOSPHATE REGULON SENSOR PROTEIN PHOR"/>
    <property type="match status" value="1"/>
</dbReference>
<keyword evidence="7 12" id="KW-0812">Transmembrane</keyword>
<keyword evidence="10" id="KW-0902">Two-component regulatory system</keyword>
<dbReference type="CDD" id="cd00082">
    <property type="entry name" value="HisKA"/>
    <property type="match status" value="1"/>
</dbReference>
<dbReference type="InterPro" id="IPR050351">
    <property type="entry name" value="BphY/WalK/GraS-like"/>
</dbReference>
<evidence type="ECO:0000256" key="10">
    <source>
        <dbReference type="ARBA" id="ARBA00023012"/>
    </source>
</evidence>
<sequence length="402" mass="45543">MDLAYIKSMVKEYSNEIKSRIIIVDTNNIVQADSGDTFVGEVFKHDEINSALKGMATSNIHNFKIMGRVMYVAVPVTVDKNVIGATLISASINSIYEEVQHIQNKIIIISIVSMLVNICISFLLMGLIFQPLDEFKRVINKASQGNLKEKINIETNDEFRDVADAFNMMILKLDQADTERKDFVANVSHELRTPLSSIKILSESLLSENEENIEIYREFLQDIDSEVDRLNNIISDLLSLTTLGKENIILNYRTTYINFLLEKIVLSMKPLAEKKSIKLTLILEEKVQISIDQDKIQQAVINVIDNAIKYTQQNGLIEIKLYTLEQYAVIAIKDNGIGIPEDCIPHIFERFYRVDKARSRETGGTGLGLSISWQIVSLHKGIIEVDSQYGKGSTFYIKLPLQ</sequence>
<dbReference type="InterPro" id="IPR003594">
    <property type="entry name" value="HATPase_dom"/>
</dbReference>
<dbReference type="InterPro" id="IPR005467">
    <property type="entry name" value="His_kinase_dom"/>
</dbReference>
<keyword evidence="16" id="KW-1185">Reference proteome</keyword>
<evidence type="ECO:0000256" key="7">
    <source>
        <dbReference type="ARBA" id="ARBA00022692"/>
    </source>
</evidence>
<dbReference type="InterPro" id="IPR003660">
    <property type="entry name" value="HAMP_dom"/>
</dbReference>
<dbReference type="Pfam" id="PF00672">
    <property type="entry name" value="HAMP"/>
    <property type="match status" value="1"/>
</dbReference>
<evidence type="ECO:0000256" key="9">
    <source>
        <dbReference type="ARBA" id="ARBA00022989"/>
    </source>
</evidence>
<evidence type="ECO:0000256" key="3">
    <source>
        <dbReference type="ARBA" id="ARBA00012438"/>
    </source>
</evidence>
<dbReference type="OrthoDB" id="9813151at2"/>
<keyword evidence="4" id="KW-1003">Cell membrane</keyword>
<evidence type="ECO:0000256" key="4">
    <source>
        <dbReference type="ARBA" id="ARBA00022475"/>
    </source>
</evidence>
<dbReference type="InterPro" id="IPR003661">
    <property type="entry name" value="HisK_dim/P_dom"/>
</dbReference>
<dbReference type="SMART" id="SM00304">
    <property type="entry name" value="HAMP"/>
    <property type="match status" value="1"/>
</dbReference>
<dbReference type="InterPro" id="IPR004358">
    <property type="entry name" value="Sig_transdc_His_kin-like_C"/>
</dbReference>
<comment type="catalytic activity">
    <reaction evidence="1">
        <text>ATP + protein L-histidine = ADP + protein N-phospho-L-histidine.</text>
        <dbReference type="EC" id="2.7.13.3"/>
    </reaction>
</comment>
<dbReference type="SUPFAM" id="SSF158472">
    <property type="entry name" value="HAMP domain-like"/>
    <property type="match status" value="1"/>
</dbReference>
<feature type="domain" description="Histidine kinase" evidence="13">
    <location>
        <begin position="186"/>
        <end position="402"/>
    </location>
</feature>
<dbReference type="EMBL" id="CP035282">
    <property type="protein sequence ID" value="QAT63453.1"/>
    <property type="molecule type" value="Genomic_DNA"/>
</dbReference>
<evidence type="ECO:0000256" key="6">
    <source>
        <dbReference type="ARBA" id="ARBA00022679"/>
    </source>
</evidence>
<keyword evidence="6" id="KW-0808">Transferase</keyword>
<evidence type="ECO:0000256" key="12">
    <source>
        <dbReference type="SAM" id="Phobius"/>
    </source>
</evidence>
<evidence type="ECO:0000256" key="1">
    <source>
        <dbReference type="ARBA" id="ARBA00000085"/>
    </source>
</evidence>
<dbReference type="KEGG" id="spoa:EQM13_11610"/>
<dbReference type="SMART" id="SM00387">
    <property type="entry name" value="HATPase_c"/>
    <property type="match status" value="1"/>
</dbReference>
<dbReference type="SUPFAM" id="SSF55874">
    <property type="entry name" value="ATPase domain of HSP90 chaperone/DNA topoisomerase II/histidine kinase"/>
    <property type="match status" value="1"/>
</dbReference>
<evidence type="ECO:0000259" key="14">
    <source>
        <dbReference type="PROSITE" id="PS50885"/>
    </source>
</evidence>
<name>A0A410QHL1_9FIRM</name>
<keyword evidence="5" id="KW-0597">Phosphoprotein</keyword>
<dbReference type="PROSITE" id="PS50109">
    <property type="entry name" value="HIS_KIN"/>
    <property type="match status" value="1"/>
</dbReference>
<dbReference type="GO" id="GO:0004721">
    <property type="term" value="F:phosphoprotein phosphatase activity"/>
    <property type="evidence" value="ECO:0007669"/>
    <property type="project" value="TreeGrafter"/>
</dbReference>
<evidence type="ECO:0000256" key="5">
    <source>
        <dbReference type="ARBA" id="ARBA00022553"/>
    </source>
</evidence>
<proteinExistence type="predicted"/>
<dbReference type="CDD" id="cd00075">
    <property type="entry name" value="HATPase"/>
    <property type="match status" value="1"/>
</dbReference>
<feature type="transmembrane region" description="Helical" evidence="12">
    <location>
        <begin position="106"/>
        <end position="129"/>
    </location>
</feature>
<dbReference type="Gene3D" id="1.10.287.130">
    <property type="match status" value="1"/>
</dbReference>
<evidence type="ECO:0000313" key="16">
    <source>
        <dbReference type="Proteomes" id="UP000287969"/>
    </source>
</evidence>
<evidence type="ECO:0000256" key="8">
    <source>
        <dbReference type="ARBA" id="ARBA00022777"/>
    </source>
</evidence>
<accession>A0A410QHL1</accession>
<dbReference type="InterPro" id="IPR036097">
    <property type="entry name" value="HisK_dim/P_sf"/>
</dbReference>
<comment type="subcellular location">
    <subcellularLocation>
        <location evidence="2">Cell membrane</location>
        <topology evidence="2">Multi-pass membrane protein</topology>
    </subcellularLocation>
</comment>
<dbReference type="Pfam" id="PF02518">
    <property type="entry name" value="HATPase_c"/>
    <property type="match status" value="1"/>
</dbReference>
<dbReference type="Proteomes" id="UP000287969">
    <property type="component" value="Chromosome"/>
</dbReference>
<evidence type="ECO:0000259" key="13">
    <source>
        <dbReference type="PROSITE" id="PS50109"/>
    </source>
</evidence>
<keyword evidence="9 12" id="KW-1133">Transmembrane helix</keyword>
<dbReference type="InterPro" id="IPR029151">
    <property type="entry name" value="Sensor-like_sf"/>
</dbReference>
<reference evidence="16" key="1">
    <citation type="submission" date="2019-01" db="EMBL/GenBank/DDBJ databases">
        <title>Draft genomes of a novel of Sporanaerobacter strains.</title>
        <authorList>
            <person name="Ma S."/>
        </authorList>
    </citation>
    <scope>NUCLEOTIDE SEQUENCE [LARGE SCALE GENOMIC DNA]</scope>
    <source>
        <strain evidence="16">NJN-17</strain>
    </source>
</reference>
<dbReference type="GO" id="GO:0000155">
    <property type="term" value="F:phosphorelay sensor kinase activity"/>
    <property type="evidence" value="ECO:0007669"/>
    <property type="project" value="InterPro"/>
</dbReference>
<dbReference type="FunFam" id="3.30.565.10:FF:000006">
    <property type="entry name" value="Sensor histidine kinase WalK"/>
    <property type="match status" value="1"/>
</dbReference>
<evidence type="ECO:0000313" key="15">
    <source>
        <dbReference type="EMBL" id="QAT63453.1"/>
    </source>
</evidence>
<dbReference type="PROSITE" id="PS50885">
    <property type="entry name" value="HAMP"/>
    <property type="match status" value="1"/>
</dbReference>
<dbReference type="SUPFAM" id="SSF103190">
    <property type="entry name" value="Sensory domain-like"/>
    <property type="match status" value="1"/>
</dbReference>
<keyword evidence="11 12" id="KW-0472">Membrane</keyword>
<dbReference type="GO" id="GO:0005886">
    <property type="term" value="C:plasma membrane"/>
    <property type="evidence" value="ECO:0007669"/>
    <property type="project" value="UniProtKB-SubCell"/>
</dbReference>
<dbReference type="PRINTS" id="PR00344">
    <property type="entry name" value="BCTRLSENSOR"/>
</dbReference>
<dbReference type="Pfam" id="PF00512">
    <property type="entry name" value="HisKA"/>
    <property type="match status" value="1"/>
</dbReference>
<evidence type="ECO:0000256" key="2">
    <source>
        <dbReference type="ARBA" id="ARBA00004651"/>
    </source>
</evidence>
<keyword evidence="8 15" id="KW-0418">Kinase</keyword>
<organism evidence="15 16">
    <name type="scientific">Acidilutibacter cellobiosedens</name>
    <dbReference type="NCBI Taxonomy" id="2507161"/>
    <lineage>
        <taxon>Bacteria</taxon>
        <taxon>Bacillati</taxon>
        <taxon>Bacillota</taxon>
        <taxon>Tissierellia</taxon>
        <taxon>Tissierellales</taxon>
        <taxon>Acidilutibacteraceae</taxon>
        <taxon>Acidilutibacter</taxon>
    </lineage>
</organism>
<dbReference type="EC" id="2.7.13.3" evidence="3"/>
<feature type="domain" description="HAMP" evidence="14">
    <location>
        <begin position="126"/>
        <end position="178"/>
    </location>
</feature>
<dbReference type="SUPFAM" id="SSF47384">
    <property type="entry name" value="Homodimeric domain of signal transducing histidine kinase"/>
    <property type="match status" value="1"/>
</dbReference>
<dbReference type="SMART" id="SM00388">
    <property type="entry name" value="HisKA"/>
    <property type="match status" value="1"/>
</dbReference>
<dbReference type="AlphaFoldDB" id="A0A410QHL1"/>
<gene>
    <name evidence="15" type="ORF">EQM13_11610</name>
</gene>
<protein>
    <recommendedName>
        <fullName evidence="3">histidine kinase</fullName>
        <ecNumber evidence="3">2.7.13.3</ecNumber>
    </recommendedName>
</protein>
<dbReference type="Gene3D" id="3.30.450.20">
    <property type="entry name" value="PAS domain"/>
    <property type="match status" value="1"/>
</dbReference>
<dbReference type="GO" id="GO:0016036">
    <property type="term" value="P:cellular response to phosphate starvation"/>
    <property type="evidence" value="ECO:0007669"/>
    <property type="project" value="TreeGrafter"/>
</dbReference>